<feature type="domain" description="Helicase ATP-binding" evidence="9">
    <location>
        <begin position="318"/>
        <end position="510"/>
    </location>
</feature>
<comment type="similarity">
    <text evidence="1">Belongs to the DEAD box helicase family. DEAH subfamily.</text>
</comment>
<dbReference type="GO" id="GO:0005730">
    <property type="term" value="C:nucleolus"/>
    <property type="evidence" value="ECO:0007669"/>
    <property type="project" value="TreeGrafter"/>
</dbReference>
<evidence type="ECO:0000256" key="8">
    <source>
        <dbReference type="SAM" id="MobiDB-lite"/>
    </source>
</evidence>
<dbReference type="GO" id="GO:0000462">
    <property type="term" value="P:maturation of SSU-rRNA from tricistronic rRNA transcript (SSU-rRNA, 5.8S rRNA, LSU-rRNA)"/>
    <property type="evidence" value="ECO:0007669"/>
    <property type="project" value="TreeGrafter"/>
</dbReference>
<proteinExistence type="inferred from homology"/>
<dbReference type="SUPFAM" id="SSF52540">
    <property type="entry name" value="P-loop containing nucleoside triphosphate hydrolases"/>
    <property type="match status" value="2"/>
</dbReference>
<feature type="compositionally biased region" description="Basic and acidic residues" evidence="8">
    <location>
        <begin position="614"/>
        <end position="644"/>
    </location>
</feature>
<feature type="compositionally biased region" description="Basic residues" evidence="8">
    <location>
        <begin position="730"/>
        <end position="745"/>
    </location>
</feature>
<dbReference type="InterPro" id="IPR002464">
    <property type="entry name" value="DNA/RNA_helicase_DEAH_CS"/>
</dbReference>
<feature type="compositionally biased region" description="Low complexity" evidence="8">
    <location>
        <begin position="235"/>
        <end position="244"/>
    </location>
</feature>
<dbReference type="PANTHER" id="PTHR18934:SF99">
    <property type="entry name" value="ATP-DEPENDENT RNA HELICASE DHX37-RELATED"/>
    <property type="match status" value="1"/>
</dbReference>
<dbReference type="Pfam" id="PF00271">
    <property type="entry name" value="Helicase_C"/>
    <property type="match status" value="1"/>
</dbReference>
<dbReference type="PANTHER" id="PTHR18934">
    <property type="entry name" value="ATP-DEPENDENT RNA HELICASE"/>
    <property type="match status" value="1"/>
</dbReference>
<keyword evidence="4" id="KW-0378">Hydrolase</keyword>
<feature type="compositionally biased region" description="Acidic residues" evidence="8">
    <location>
        <begin position="960"/>
        <end position="978"/>
    </location>
</feature>
<feature type="compositionally biased region" description="Acidic residues" evidence="8">
    <location>
        <begin position="819"/>
        <end position="832"/>
    </location>
</feature>
<name>D8LHH0_ECTSI</name>
<feature type="region of interest" description="Disordered" evidence="8">
    <location>
        <begin position="183"/>
        <end position="244"/>
    </location>
</feature>
<gene>
    <name evidence="11" type="ORF">Esi_0192_0024</name>
</gene>
<dbReference type="eggNOG" id="KOG0926">
    <property type="taxonomic scope" value="Eukaryota"/>
</dbReference>
<feature type="compositionally biased region" description="Gly residues" evidence="8">
    <location>
        <begin position="196"/>
        <end position="205"/>
    </location>
</feature>
<feature type="compositionally biased region" description="Basic and acidic residues" evidence="8">
    <location>
        <begin position="773"/>
        <end position="785"/>
    </location>
</feature>
<dbReference type="GO" id="GO:0003723">
    <property type="term" value="F:RNA binding"/>
    <property type="evidence" value="ECO:0007669"/>
    <property type="project" value="TreeGrafter"/>
</dbReference>
<dbReference type="Pfam" id="PF21010">
    <property type="entry name" value="HA2_C"/>
    <property type="match status" value="1"/>
</dbReference>
<dbReference type="EMBL" id="FN648367">
    <property type="protein sequence ID" value="CBN79121.1"/>
    <property type="molecule type" value="Genomic_DNA"/>
</dbReference>
<dbReference type="STRING" id="2880.D8LHH0"/>
<evidence type="ECO:0000256" key="2">
    <source>
        <dbReference type="ARBA" id="ARBA00012552"/>
    </source>
</evidence>
<feature type="compositionally biased region" description="Acidic residues" evidence="8">
    <location>
        <begin position="892"/>
        <end position="908"/>
    </location>
</feature>
<dbReference type="CDD" id="cd18791">
    <property type="entry name" value="SF2_C_RHA"/>
    <property type="match status" value="1"/>
</dbReference>
<dbReference type="InterPro" id="IPR001650">
    <property type="entry name" value="Helicase_C-like"/>
</dbReference>
<dbReference type="InParanoid" id="D8LHH0"/>
<feature type="compositionally biased region" description="Basic and acidic residues" evidence="8">
    <location>
        <begin position="870"/>
        <end position="891"/>
    </location>
</feature>
<feature type="region of interest" description="Disordered" evidence="8">
    <location>
        <begin position="268"/>
        <end position="289"/>
    </location>
</feature>
<keyword evidence="12" id="KW-1185">Reference proteome</keyword>
<accession>D8LHH0</accession>
<dbReference type="Proteomes" id="UP000002630">
    <property type="component" value="Linkage Group LG23"/>
</dbReference>
<protein>
    <recommendedName>
        <fullName evidence="2">RNA helicase</fullName>
        <ecNumber evidence="2">3.6.4.13</ecNumber>
    </recommendedName>
</protein>
<keyword evidence="6" id="KW-0067">ATP-binding</keyword>
<dbReference type="Gene3D" id="1.20.120.1080">
    <property type="match status" value="1"/>
</dbReference>
<evidence type="ECO:0000256" key="3">
    <source>
        <dbReference type="ARBA" id="ARBA00022741"/>
    </source>
</evidence>
<dbReference type="InterPro" id="IPR027417">
    <property type="entry name" value="P-loop_NTPase"/>
</dbReference>
<evidence type="ECO:0000256" key="7">
    <source>
        <dbReference type="ARBA" id="ARBA00047984"/>
    </source>
</evidence>
<dbReference type="FunFam" id="3.40.50.300:FF:000637">
    <property type="entry name" value="ATP-dependent RNA helicase DHX37/DHR1"/>
    <property type="match status" value="1"/>
</dbReference>
<dbReference type="Gene3D" id="3.40.50.300">
    <property type="entry name" value="P-loop containing nucleotide triphosphate hydrolases"/>
    <property type="match status" value="3"/>
</dbReference>
<evidence type="ECO:0000313" key="11">
    <source>
        <dbReference type="EMBL" id="CBN79121.1"/>
    </source>
</evidence>
<evidence type="ECO:0000259" key="10">
    <source>
        <dbReference type="PROSITE" id="PS51194"/>
    </source>
</evidence>
<dbReference type="EMBL" id="FN649748">
    <property type="protein sequence ID" value="CBN79121.1"/>
    <property type="molecule type" value="Genomic_DNA"/>
</dbReference>
<evidence type="ECO:0000256" key="6">
    <source>
        <dbReference type="ARBA" id="ARBA00022840"/>
    </source>
</evidence>
<dbReference type="SMART" id="SM00490">
    <property type="entry name" value="HELICc"/>
    <property type="match status" value="1"/>
</dbReference>
<dbReference type="SMART" id="SM00847">
    <property type="entry name" value="HA2"/>
    <property type="match status" value="1"/>
</dbReference>
<feature type="region of interest" description="Disordered" evidence="8">
    <location>
        <begin position="1"/>
        <end position="75"/>
    </location>
</feature>
<organism evidence="11 12">
    <name type="scientific">Ectocarpus siliculosus</name>
    <name type="common">Brown alga</name>
    <name type="synonym">Conferva siliculosa</name>
    <dbReference type="NCBI Taxonomy" id="2880"/>
    <lineage>
        <taxon>Eukaryota</taxon>
        <taxon>Sar</taxon>
        <taxon>Stramenopiles</taxon>
        <taxon>Ochrophyta</taxon>
        <taxon>PX clade</taxon>
        <taxon>Phaeophyceae</taxon>
        <taxon>Ectocarpales</taxon>
        <taxon>Ectocarpaceae</taxon>
        <taxon>Ectocarpus</taxon>
    </lineage>
</organism>
<reference evidence="11 12" key="1">
    <citation type="journal article" date="2010" name="Nature">
        <title>The Ectocarpus genome and the independent evolution of multicellularity in brown algae.</title>
        <authorList>
            <person name="Cock J.M."/>
            <person name="Sterck L."/>
            <person name="Rouze P."/>
            <person name="Scornet D."/>
            <person name="Allen A.E."/>
            <person name="Amoutzias G."/>
            <person name="Anthouard V."/>
            <person name="Artiguenave F."/>
            <person name="Aury J.M."/>
            <person name="Badger J.H."/>
            <person name="Beszteri B."/>
            <person name="Billiau K."/>
            <person name="Bonnet E."/>
            <person name="Bothwell J.H."/>
            <person name="Bowler C."/>
            <person name="Boyen C."/>
            <person name="Brownlee C."/>
            <person name="Carrano C.J."/>
            <person name="Charrier B."/>
            <person name="Cho G.Y."/>
            <person name="Coelho S.M."/>
            <person name="Collen J."/>
            <person name="Corre E."/>
            <person name="Da Silva C."/>
            <person name="Delage L."/>
            <person name="Delaroque N."/>
            <person name="Dittami S.M."/>
            <person name="Doulbeau S."/>
            <person name="Elias M."/>
            <person name="Farnham G."/>
            <person name="Gachon C.M."/>
            <person name="Gschloessl B."/>
            <person name="Heesch S."/>
            <person name="Jabbari K."/>
            <person name="Jubin C."/>
            <person name="Kawai H."/>
            <person name="Kimura K."/>
            <person name="Kloareg B."/>
            <person name="Kupper F.C."/>
            <person name="Lang D."/>
            <person name="Le Bail A."/>
            <person name="Leblanc C."/>
            <person name="Lerouge P."/>
            <person name="Lohr M."/>
            <person name="Lopez P.J."/>
            <person name="Martens C."/>
            <person name="Maumus F."/>
            <person name="Michel G."/>
            <person name="Miranda-Saavedra D."/>
            <person name="Morales J."/>
            <person name="Moreau H."/>
            <person name="Motomura T."/>
            <person name="Nagasato C."/>
            <person name="Napoli C.A."/>
            <person name="Nelson D.R."/>
            <person name="Nyvall-Collen P."/>
            <person name="Peters A.F."/>
            <person name="Pommier C."/>
            <person name="Potin P."/>
            <person name="Poulain J."/>
            <person name="Quesneville H."/>
            <person name="Read B."/>
            <person name="Rensing S.A."/>
            <person name="Ritter A."/>
            <person name="Rousvoal S."/>
            <person name="Samanta M."/>
            <person name="Samson G."/>
            <person name="Schroeder D.C."/>
            <person name="Segurens B."/>
            <person name="Strittmatter M."/>
            <person name="Tonon T."/>
            <person name="Tregear J.W."/>
            <person name="Valentin K."/>
            <person name="von Dassow P."/>
            <person name="Yamagishi T."/>
            <person name="Van de Peer Y."/>
            <person name="Wincker P."/>
        </authorList>
    </citation>
    <scope>NUCLEOTIDE SEQUENCE [LARGE SCALE GENOMIC DNA]</scope>
    <source>
        <strain evidence="12">Ec32 / CCAP1310/4</strain>
    </source>
</reference>
<feature type="domain" description="Helicase C-terminal" evidence="10">
    <location>
        <begin position="980"/>
        <end position="1152"/>
    </location>
</feature>
<dbReference type="OrthoDB" id="10253254at2759"/>
<evidence type="ECO:0000259" key="9">
    <source>
        <dbReference type="PROSITE" id="PS51192"/>
    </source>
</evidence>
<sequence length="1625" mass="173110">MARSRGKGGKSLTKGGKASAEESTAATAAPSILSPELMAELGDDSAGGAMVTQSASNKGKNKKRGRVVSSETRELAATISKSKAKKLKQLEDKKLKDGRRAELYLKLEKNRMSQNQLSLLQSSKTISMNQDTLRSRLKQAVQKAVAGVALSDAAINELESHPGPVADIEDALALPVGGALAAARKSSGRTATRAPEGGGGRGGGSKPVVAVNNKGGGSKSVTAAKADDSKRMGSAKAGAGLARDGAAGATANGVKEKAEAVVVPLPSASGESGYGHPSTGGGASLPPRPKRWVPVKRPVALQAARQQLPVCGMEQEIMEAVHENDTIILCGETGSGKSTQVPQFLYEAGYAAHGLIGVTQPRRVAAVGTAERVAVELGTKCGKGGTVAYQIRYDASGVGEKTRVKFMTDGVLLQEITSDLLLRKYSVVLLDEAHERNLNTDVLLGMLSRSIPLRKQVADEEQRAWNMLGEDSKKDAKLPLRPLKLVIMSATLRVTDFTENKALFPVPPPVISATSRQHPVTVHFSKRTELYDYSGETFKKVCKIHQRLPEGGILVFMTGKREILHMCDKLRREFPPPRPAAAGKRGRKKSGGSSSSSSSSAKQGEAGGAAKQEGGAKEDRAGGDGEAKESGSGETTRDDMDAAKQAKSPKGKKGKEKNNNKNKNKEPSEGNPVVPEPLQEEEREGSVDAAKTTKSPEGKGKKTNPPKPVVPEALQEEEQEDGVDAAKTTKSPKGKKGKKKKKKSPKAVAPETLQEEEQGGDVDAKKAKSSKGKGTERKPGKKEEPVVPNPLQEEEQSDDVDAKKGNNSTKSKPVVPEPLQEEEEEEKEEEEQKDVVDAKKAKSSKGKGKKTKPSKPVVPEALQEEEQRDDADAAKKAKSPKGKDNKRKLPQEEEEPVVPEALQEEEQRDDAGAAKKATPPKGKNTRLPRPEEKPRETDREALLYREADDDEEDAARLGDMEEEGADNDDGDDSLDGEEGGGLSSGSEAEEEEGGAGGKMGSFGDDDDNDEGGKGGARQALPPVHVVPLYAMLTAEEQATVFRPPPDGHRLVVVATNVAETSITIPGIAYVVDCGRQKRRVVQRGSGISQFEVGWVSKASADQRAGRAGRTGPGHCYRLYSSALYTQTMEAFAPPELLTRPLEDVMLQMKAMGVVDVSRFPFPTPPDAVGLRSAAVLLANLGATAGRGSAAASGDSSSGSGEITPVGKALALLPVGARYAKMLLLAVQGGLLAHAAALVAMLTEGDPFVRPDSAVAVKGDGSEEGEEGGGRGDHAEEVRRIRAQWLHPTSDALARLKAAGAYAFATAGGTATGGGDFCRENYLHGPTMDRSLQLRRQLSRLVELRFGTEPGWKRCDVAGALRPPSSKQSDALRQVLLSGLLDNVARRAPAGTVKAGSKLFRECAYLSCNEAVTEPLYIKSTSVLFSRDPLELPEWVVYQDIVRGEREGAAAHMTCVTAIEAGWIPALAEGSPLLSFSDPLVSPPPTYDSEETHAVLCRVTPRYGVHGWELPPHLTTLASVAPKNRPDTVFRWFGRLLLEGGVAGCLSELRTKEMLNDPPSLLTRERPTKKVAILVLELRQRGVCSLPALLREWQRDPAYLKGAVEMWVKLGSRQGFEKLLLASPSV</sequence>
<dbReference type="SMART" id="SM00487">
    <property type="entry name" value="DEXDc"/>
    <property type="match status" value="1"/>
</dbReference>
<evidence type="ECO:0000256" key="4">
    <source>
        <dbReference type="ARBA" id="ARBA00022801"/>
    </source>
</evidence>
<feature type="compositionally biased region" description="Low complexity" evidence="8">
    <location>
        <begin position="591"/>
        <end position="613"/>
    </location>
</feature>
<dbReference type="EC" id="3.6.4.13" evidence="2"/>
<feature type="compositionally biased region" description="Low complexity" evidence="8">
    <location>
        <begin position="10"/>
        <end position="29"/>
    </location>
</feature>
<feature type="region of interest" description="Disordered" evidence="8">
    <location>
        <begin position="571"/>
        <end position="1019"/>
    </location>
</feature>
<dbReference type="GO" id="GO:0003724">
    <property type="term" value="F:RNA helicase activity"/>
    <property type="evidence" value="ECO:0007669"/>
    <property type="project" value="UniProtKB-EC"/>
</dbReference>
<dbReference type="InterPro" id="IPR014001">
    <property type="entry name" value="Helicase_ATP-bd"/>
</dbReference>
<dbReference type="GO" id="GO:0016787">
    <property type="term" value="F:hydrolase activity"/>
    <property type="evidence" value="ECO:0007669"/>
    <property type="project" value="UniProtKB-KW"/>
</dbReference>
<dbReference type="InterPro" id="IPR011709">
    <property type="entry name" value="DEAD-box_helicase_OB_fold"/>
</dbReference>
<dbReference type="PROSITE" id="PS51192">
    <property type="entry name" value="HELICASE_ATP_BIND_1"/>
    <property type="match status" value="1"/>
</dbReference>
<dbReference type="InterPro" id="IPR007502">
    <property type="entry name" value="Helicase-assoc_dom"/>
</dbReference>
<dbReference type="CDD" id="cd17982">
    <property type="entry name" value="DEXHc_DHX37"/>
    <property type="match status" value="1"/>
</dbReference>
<keyword evidence="5" id="KW-0347">Helicase</keyword>
<feature type="compositionally biased region" description="Basic residues" evidence="8">
    <location>
        <begin position="841"/>
        <end position="853"/>
    </location>
</feature>
<keyword evidence="3" id="KW-0547">Nucleotide-binding</keyword>
<evidence type="ECO:0000313" key="12">
    <source>
        <dbReference type="Proteomes" id="UP000002630"/>
    </source>
</evidence>
<evidence type="ECO:0000256" key="5">
    <source>
        <dbReference type="ARBA" id="ARBA00022806"/>
    </source>
</evidence>
<dbReference type="OMA" id="MEAVHEN"/>
<feature type="compositionally biased region" description="Acidic residues" evidence="8">
    <location>
        <begin position="714"/>
        <end position="723"/>
    </location>
</feature>
<dbReference type="Pfam" id="PF07717">
    <property type="entry name" value="OB_NTP_bind"/>
    <property type="match status" value="1"/>
</dbReference>
<dbReference type="PROSITE" id="PS00690">
    <property type="entry name" value="DEAH_ATP_HELICASE"/>
    <property type="match status" value="1"/>
</dbReference>
<dbReference type="GO" id="GO:0005524">
    <property type="term" value="F:ATP binding"/>
    <property type="evidence" value="ECO:0007669"/>
    <property type="project" value="UniProtKB-KW"/>
</dbReference>
<evidence type="ECO:0000256" key="1">
    <source>
        <dbReference type="ARBA" id="ARBA00008792"/>
    </source>
</evidence>
<feature type="compositionally biased region" description="Basic and acidic residues" evidence="8">
    <location>
        <begin position="656"/>
        <end position="668"/>
    </location>
</feature>
<comment type="catalytic activity">
    <reaction evidence="7">
        <text>ATP + H2O = ADP + phosphate + H(+)</text>
        <dbReference type="Rhea" id="RHEA:13065"/>
        <dbReference type="ChEBI" id="CHEBI:15377"/>
        <dbReference type="ChEBI" id="CHEBI:15378"/>
        <dbReference type="ChEBI" id="CHEBI:30616"/>
        <dbReference type="ChEBI" id="CHEBI:43474"/>
        <dbReference type="ChEBI" id="CHEBI:456216"/>
        <dbReference type="EC" id="3.6.4.13"/>
    </reaction>
</comment>
<dbReference type="PROSITE" id="PS51194">
    <property type="entry name" value="HELICASE_CTER"/>
    <property type="match status" value="1"/>
</dbReference>
<feature type="compositionally biased region" description="Basic and acidic residues" evidence="8">
    <location>
        <begin position="928"/>
        <end position="946"/>
    </location>
</feature>